<dbReference type="InterPro" id="IPR025587">
    <property type="entry name" value="DUF4351"/>
</dbReference>
<evidence type="ECO:0000259" key="1">
    <source>
        <dbReference type="Pfam" id="PF14261"/>
    </source>
</evidence>
<comment type="caution">
    <text evidence="2">The sequence shown here is derived from an EMBL/GenBank/DDBJ whole genome shotgun (WGS) entry which is preliminary data.</text>
</comment>
<evidence type="ECO:0000313" key="2">
    <source>
        <dbReference type="EMBL" id="MDS3861881.1"/>
    </source>
</evidence>
<dbReference type="EMBL" id="JAVMIP010000017">
    <property type="protein sequence ID" value="MDS3861881.1"/>
    <property type="molecule type" value="Genomic_DNA"/>
</dbReference>
<proteinExistence type="predicted"/>
<dbReference type="Pfam" id="PF14261">
    <property type="entry name" value="DUF4351"/>
    <property type="match status" value="1"/>
</dbReference>
<dbReference type="AlphaFoldDB" id="A0AAE4JX70"/>
<evidence type="ECO:0000313" key="3">
    <source>
        <dbReference type="Proteomes" id="UP001268256"/>
    </source>
</evidence>
<sequence length="93" mass="10498">MLGFTASELQKSRFYQEVKDEGRQEGELIGQQRGLQLEAQSLVLRLLTRKFGVLPVGILSQVEGLTLVRLEELAEALLGFEKVADLEVWLQKL</sequence>
<dbReference type="Proteomes" id="UP001268256">
    <property type="component" value="Unassembled WGS sequence"/>
</dbReference>
<reference evidence="3" key="1">
    <citation type="submission" date="2023-07" db="EMBL/GenBank/DDBJ databases">
        <authorList>
            <person name="Luz R."/>
            <person name="Cordeiro R."/>
            <person name="Fonseca A."/>
            <person name="Goncalves V."/>
        </authorList>
    </citation>
    <scope>NUCLEOTIDE SEQUENCE [LARGE SCALE GENOMIC DNA]</scope>
    <source>
        <strain evidence="3">BACA0444</strain>
    </source>
</reference>
<gene>
    <name evidence="2" type="ORF">RIF25_13825</name>
</gene>
<accession>A0AAE4JX70</accession>
<name>A0AAE4JX70_9CYAN</name>
<keyword evidence="3" id="KW-1185">Reference proteome</keyword>
<protein>
    <submittedName>
        <fullName evidence="2">DUF4351 domain-containing protein</fullName>
    </submittedName>
</protein>
<organism evidence="2 3">
    <name type="scientific">Pseudocalidococcus azoricus BACA0444</name>
    <dbReference type="NCBI Taxonomy" id="2918990"/>
    <lineage>
        <taxon>Bacteria</taxon>
        <taxon>Bacillati</taxon>
        <taxon>Cyanobacteriota</taxon>
        <taxon>Cyanophyceae</taxon>
        <taxon>Acaryochloridales</taxon>
        <taxon>Thermosynechococcaceae</taxon>
        <taxon>Pseudocalidococcus</taxon>
        <taxon>Pseudocalidococcus azoricus</taxon>
    </lineage>
</organism>
<dbReference type="PANTHER" id="PTHR35586:SF1">
    <property type="entry name" value="SLL1691 PROTEIN"/>
    <property type="match status" value="1"/>
</dbReference>
<feature type="domain" description="DUF4351" evidence="1">
    <location>
        <begin position="32"/>
        <end position="90"/>
    </location>
</feature>
<dbReference type="PANTHER" id="PTHR35586">
    <property type="entry name" value="SLL1691 PROTEIN"/>
    <property type="match status" value="1"/>
</dbReference>